<keyword evidence="4 6" id="KW-1133">Transmembrane helix</keyword>
<dbReference type="Pfam" id="PF01040">
    <property type="entry name" value="UbiA"/>
    <property type="match status" value="1"/>
</dbReference>
<dbReference type="AlphaFoldDB" id="A0A250KWX5"/>
<proteinExistence type="predicted"/>
<comment type="subcellular location">
    <subcellularLocation>
        <location evidence="1">Membrane</location>
        <topology evidence="1">Multi-pass membrane protein</topology>
    </subcellularLocation>
</comment>
<dbReference type="PANTHER" id="PTHR42723">
    <property type="entry name" value="CHLOROPHYLL SYNTHASE"/>
    <property type="match status" value="1"/>
</dbReference>
<dbReference type="InterPro" id="IPR044878">
    <property type="entry name" value="UbiA_sf"/>
</dbReference>
<feature type="transmembrane region" description="Helical" evidence="6">
    <location>
        <begin position="156"/>
        <end position="175"/>
    </location>
</feature>
<feature type="transmembrane region" description="Helical" evidence="6">
    <location>
        <begin position="129"/>
        <end position="150"/>
    </location>
</feature>
<dbReference type="InterPro" id="IPR050475">
    <property type="entry name" value="Prenyltransferase_related"/>
</dbReference>
<evidence type="ECO:0000256" key="1">
    <source>
        <dbReference type="ARBA" id="ARBA00004141"/>
    </source>
</evidence>
<dbReference type="GO" id="GO:0016765">
    <property type="term" value="F:transferase activity, transferring alkyl or aryl (other than methyl) groups"/>
    <property type="evidence" value="ECO:0007669"/>
    <property type="project" value="InterPro"/>
</dbReference>
<feature type="transmembrane region" description="Helical" evidence="6">
    <location>
        <begin position="213"/>
        <end position="231"/>
    </location>
</feature>
<organism evidence="7 8">
    <name type="scientific">Methylocaldum marinum</name>
    <dbReference type="NCBI Taxonomy" id="1432792"/>
    <lineage>
        <taxon>Bacteria</taxon>
        <taxon>Pseudomonadati</taxon>
        <taxon>Pseudomonadota</taxon>
        <taxon>Gammaproteobacteria</taxon>
        <taxon>Methylococcales</taxon>
        <taxon>Methylococcaceae</taxon>
        <taxon>Methylocaldum</taxon>
    </lineage>
</organism>
<dbReference type="Gene3D" id="1.10.357.140">
    <property type="entry name" value="UbiA prenyltransferase"/>
    <property type="match status" value="1"/>
</dbReference>
<evidence type="ECO:0000256" key="5">
    <source>
        <dbReference type="ARBA" id="ARBA00023136"/>
    </source>
</evidence>
<sequence length="234" mass="24922">MKAIRSYLDLCRVSNLPTVWTNALAASLLATGAVPASFLLPVLANSCFYMAGMSLNDLCDAKHDRTHRPTRPIPSGRVSERAALIVTVMLFGAGLLLLAAAPHASGLVAGLMLVLAIVAYDFRHKRNPLSVLLMAACRFLVFAVTSLALTDRLPPLVLLGGGIQFFYVVLISLVARRENARSTPFSFPVIPGMLAGIALLDGILMALSVALPWLLAGIAGSLLTWAGQRFVRGD</sequence>
<dbReference type="OrthoDB" id="508337at2"/>
<dbReference type="GO" id="GO:0016020">
    <property type="term" value="C:membrane"/>
    <property type="evidence" value="ECO:0007669"/>
    <property type="project" value="UniProtKB-SubCell"/>
</dbReference>
<reference evidence="7 8" key="1">
    <citation type="submission" date="2016-12" db="EMBL/GenBank/DDBJ databases">
        <title>Genome sequencing of Methylocaldum marinum.</title>
        <authorList>
            <person name="Takeuchi M."/>
            <person name="Kamagata Y."/>
            <person name="Hiraoka S."/>
            <person name="Oshima K."/>
            <person name="Hattori M."/>
            <person name="Iwasaki W."/>
        </authorList>
    </citation>
    <scope>NUCLEOTIDE SEQUENCE [LARGE SCALE GENOMIC DNA]</scope>
    <source>
        <strain evidence="7 8">S8</strain>
    </source>
</reference>
<feature type="transmembrane region" description="Helical" evidence="6">
    <location>
        <begin position="187"/>
        <end position="207"/>
    </location>
</feature>
<keyword evidence="3 6" id="KW-0812">Transmembrane</keyword>
<gene>
    <name evidence="7" type="ORF">sS8_3524</name>
</gene>
<keyword evidence="2" id="KW-1003">Cell membrane</keyword>
<dbReference type="Proteomes" id="UP000266313">
    <property type="component" value="Chromosome"/>
</dbReference>
<evidence type="ECO:0008006" key="9">
    <source>
        <dbReference type="Google" id="ProtNLM"/>
    </source>
</evidence>
<dbReference type="PANTHER" id="PTHR42723:SF1">
    <property type="entry name" value="CHLOROPHYLL SYNTHASE, CHLOROPLASTIC"/>
    <property type="match status" value="1"/>
</dbReference>
<evidence type="ECO:0000256" key="3">
    <source>
        <dbReference type="ARBA" id="ARBA00022692"/>
    </source>
</evidence>
<feature type="transmembrane region" description="Helical" evidence="6">
    <location>
        <begin position="106"/>
        <end position="122"/>
    </location>
</feature>
<protein>
    <recommendedName>
        <fullName evidence="9">UbiA prenyltransferase</fullName>
    </recommendedName>
</protein>
<dbReference type="KEGG" id="mmai:sS8_3524"/>
<accession>A0A250KWX5</accession>
<name>A0A250KWX5_9GAMM</name>
<dbReference type="InterPro" id="IPR000537">
    <property type="entry name" value="UbiA_prenyltransferase"/>
</dbReference>
<dbReference type="RefSeq" id="WP_119630739.1">
    <property type="nucleotide sequence ID" value="NZ_AP017928.1"/>
</dbReference>
<dbReference type="EMBL" id="AP017928">
    <property type="protein sequence ID" value="BBA35461.1"/>
    <property type="molecule type" value="Genomic_DNA"/>
</dbReference>
<feature type="transmembrane region" description="Helical" evidence="6">
    <location>
        <begin position="20"/>
        <end position="44"/>
    </location>
</feature>
<evidence type="ECO:0000256" key="6">
    <source>
        <dbReference type="SAM" id="Phobius"/>
    </source>
</evidence>
<evidence type="ECO:0000313" key="8">
    <source>
        <dbReference type="Proteomes" id="UP000266313"/>
    </source>
</evidence>
<evidence type="ECO:0000256" key="2">
    <source>
        <dbReference type="ARBA" id="ARBA00022475"/>
    </source>
</evidence>
<evidence type="ECO:0000313" key="7">
    <source>
        <dbReference type="EMBL" id="BBA35461.1"/>
    </source>
</evidence>
<evidence type="ECO:0000256" key="4">
    <source>
        <dbReference type="ARBA" id="ARBA00022989"/>
    </source>
</evidence>
<keyword evidence="8" id="KW-1185">Reference proteome</keyword>
<keyword evidence="5 6" id="KW-0472">Membrane</keyword>